<evidence type="ECO:0000313" key="2">
    <source>
        <dbReference type="EMBL" id="VEL09961.1"/>
    </source>
</evidence>
<evidence type="ECO:0000313" key="3">
    <source>
        <dbReference type="Proteomes" id="UP000784294"/>
    </source>
</evidence>
<dbReference type="Proteomes" id="UP000784294">
    <property type="component" value="Unassembled WGS sequence"/>
</dbReference>
<feature type="compositionally biased region" description="Basic and acidic residues" evidence="1">
    <location>
        <begin position="1"/>
        <end position="12"/>
    </location>
</feature>
<dbReference type="EMBL" id="CAAALY010007681">
    <property type="protein sequence ID" value="VEL09961.1"/>
    <property type="molecule type" value="Genomic_DNA"/>
</dbReference>
<accession>A0A3S5CI11</accession>
<comment type="caution">
    <text evidence="2">The sequence shown here is derived from an EMBL/GenBank/DDBJ whole genome shotgun (WGS) entry which is preliminary data.</text>
</comment>
<name>A0A3S5CI11_9PLAT</name>
<gene>
    <name evidence="2" type="ORF">PXEA_LOCUS3401</name>
</gene>
<proteinExistence type="predicted"/>
<keyword evidence="3" id="KW-1185">Reference proteome</keyword>
<feature type="compositionally biased region" description="Basic residues" evidence="1">
    <location>
        <begin position="20"/>
        <end position="29"/>
    </location>
</feature>
<reference evidence="2" key="1">
    <citation type="submission" date="2018-11" db="EMBL/GenBank/DDBJ databases">
        <authorList>
            <consortium name="Pathogen Informatics"/>
        </authorList>
    </citation>
    <scope>NUCLEOTIDE SEQUENCE</scope>
</reference>
<evidence type="ECO:0000256" key="1">
    <source>
        <dbReference type="SAM" id="MobiDB-lite"/>
    </source>
</evidence>
<organism evidence="2 3">
    <name type="scientific">Protopolystoma xenopodis</name>
    <dbReference type="NCBI Taxonomy" id="117903"/>
    <lineage>
        <taxon>Eukaryota</taxon>
        <taxon>Metazoa</taxon>
        <taxon>Spiralia</taxon>
        <taxon>Lophotrochozoa</taxon>
        <taxon>Platyhelminthes</taxon>
        <taxon>Monogenea</taxon>
        <taxon>Polyopisthocotylea</taxon>
        <taxon>Polystomatidea</taxon>
        <taxon>Polystomatidae</taxon>
        <taxon>Protopolystoma</taxon>
    </lineage>
</organism>
<protein>
    <submittedName>
        <fullName evidence="2">Uncharacterized protein</fullName>
    </submittedName>
</protein>
<feature type="region of interest" description="Disordered" evidence="1">
    <location>
        <begin position="1"/>
        <end position="32"/>
    </location>
</feature>
<sequence length="101" mass="11106">MGPSSDDVHHMMNESSACFHLKRGRRPRGLHQPERRIKAKRLQYNGVHPSSSDTPPGHALSAQAVRKIIIGSSIFQSPVHQVSSKEYAHSVPDLGDFPISG</sequence>
<dbReference type="AlphaFoldDB" id="A0A3S5CI11"/>